<feature type="transmembrane region" description="Helical" evidence="6">
    <location>
        <begin position="496"/>
        <end position="520"/>
    </location>
</feature>
<organism evidence="9 10">
    <name type="scientific">Larkinella humicola</name>
    <dbReference type="NCBI Taxonomy" id="2607654"/>
    <lineage>
        <taxon>Bacteria</taxon>
        <taxon>Pseudomonadati</taxon>
        <taxon>Bacteroidota</taxon>
        <taxon>Cytophagia</taxon>
        <taxon>Cytophagales</taxon>
        <taxon>Spirosomataceae</taxon>
        <taxon>Larkinella</taxon>
    </lineage>
</organism>
<keyword evidence="10" id="KW-1185">Reference proteome</keyword>
<reference evidence="9 10" key="1">
    <citation type="submission" date="2019-09" db="EMBL/GenBank/DDBJ databases">
        <title>Genome Sequence of Larkinella sp MA1.</title>
        <authorList>
            <person name="Srinivasan S."/>
        </authorList>
    </citation>
    <scope>NUCLEOTIDE SEQUENCE [LARGE SCALE GENOMIC DNA]</scope>
    <source>
        <strain evidence="9 10">MA1</strain>
    </source>
</reference>
<evidence type="ECO:0000259" key="7">
    <source>
        <dbReference type="Pfam" id="PF02687"/>
    </source>
</evidence>
<feature type="transmembrane region" description="Helical" evidence="6">
    <location>
        <begin position="831"/>
        <end position="853"/>
    </location>
</feature>
<evidence type="ECO:0000256" key="6">
    <source>
        <dbReference type="SAM" id="Phobius"/>
    </source>
</evidence>
<evidence type="ECO:0000313" key="9">
    <source>
        <dbReference type="EMBL" id="KAA9349956.1"/>
    </source>
</evidence>
<dbReference type="AlphaFoldDB" id="A0A5N1JFP1"/>
<evidence type="ECO:0000313" key="10">
    <source>
        <dbReference type="Proteomes" id="UP000326344"/>
    </source>
</evidence>
<keyword evidence="4 6" id="KW-1133">Transmembrane helix</keyword>
<dbReference type="PANTHER" id="PTHR30572">
    <property type="entry name" value="MEMBRANE COMPONENT OF TRANSPORTER-RELATED"/>
    <property type="match status" value="1"/>
</dbReference>
<dbReference type="InterPro" id="IPR050250">
    <property type="entry name" value="Macrolide_Exporter_MacB"/>
</dbReference>
<evidence type="ECO:0000256" key="4">
    <source>
        <dbReference type="ARBA" id="ARBA00022989"/>
    </source>
</evidence>
<dbReference type="InterPro" id="IPR003838">
    <property type="entry name" value="ABC3_permease_C"/>
</dbReference>
<feature type="domain" description="ABC3 transporter permease C-terminal" evidence="7">
    <location>
        <begin position="365"/>
        <end position="480"/>
    </location>
</feature>
<evidence type="ECO:0000256" key="2">
    <source>
        <dbReference type="ARBA" id="ARBA00022475"/>
    </source>
</evidence>
<feature type="transmembrane region" description="Helical" evidence="6">
    <location>
        <begin position="410"/>
        <end position="432"/>
    </location>
</feature>
<sequence>MQPPQLADQLLSFFCSPHRLEEIQGDLHEEFAFQVKRMGERRARLRYWREVLGFVLSSASKKRSKKESTTHRTNPIMFRNHVKIAWRNLTKDRQFTALNLVGLSTGLACTLLIYLWVKDELRMDTYNEKDEQLFQVMANHFHEDDVNTINHTPGLLADALAAEMPEVEHAVTVVPASWFSSKGIISVGETRLKSGGQFVGKDYFNVFTCPFLQGDQNSLFSDNHTVALSEEVAIKLFGTTKDVLGKAVKWDHEEFSGTYRVGGIFANSPANSTEPFDLLFSFNVFFVRRPGMENWGNSDPSTFLVLREGTDLDRFNAKIRNYLQTKDKTKTQLFAIRYSDKYLHGQFENGKPVGGRITYVKLFSVIAVFILLIACINFMNLSTAKASGRIKEVGIKKVVGALRSSLVFQYLGESLLMAFLSLIIAVFLLILLLPQFNLITGKHISLEFDGTLLLAIVGITALTGLIAGSYPALYLSGFNPTAVLKGKLKTSVGELLVRKGLVVFQFTVSILFIVSVLVVYRQIEYIQTKNLGYNRENIIHFEIPLEMDSVKLKSAEGFLAEIKTIPGVVNASSYYHNLTGDHGAISGFQWPGKPPGKDIEFSNLEVGYNFIETLGMELKEGRGFSNNPGSYNEIIFNEAAIKSMGLKDPIGKTVKFWDRERQIVGVVRNFNFESLYETVKPCFFQVYPVMPNIMVKMQGGTEQQTIARIQKVFEAHHQGLVFDYQFLDENYQALYAAERQIGVLSRYFAGLTILISCLGLFGLAAFTAQRRQKEIGIRKVVGATVGNVAVMLSMDFLKLLLIALVIAFPVIGWVLQQWLHNFAYHVDLELGVFIIAGLSITVITLLTVSYQAIKAALMNPVKSLRNE</sequence>
<keyword evidence="3 6" id="KW-0812">Transmembrane</keyword>
<gene>
    <name evidence="9" type="ORF">F0P93_21190</name>
</gene>
<feature type="transmembrane region" description="Helical" evidence="6">
    <location>
        <begin position="747"/>
        <end position="768"/>
    </location>
</feature>
<dbReference type="InterPro" id="IPR047699">
    <property type="entry name" value="Permease_put_prefix"/>
</dbReference>
<dbReference type="NCBIfam" id="NF038404">
    <property type="entry name" value="perm_prefix_2"/>
    <property type="match status" value="1"/>
</dbReference>
<dbReference type="Pfam" id="PF02687">
    <property type="entry name" value="FtsX"/>
    <property type="match status" value="2"/>
</dbReference>
<keyword evidence="2" id="KW-1003">Cell membrane</keyword>
<proteinExistence type="predicted"/>
<feature type="transmembrane region" description="Helical" evidence="6">
    <location>
        <begin position="97"/>
        <end position="117"/>
    </location>
</feature>
<protein>
    <submittedName>
        <fullName evidence="9">FtsX-like permease family protein</fullName>
    </submittedName>
</protein>
<feature type="transmembrane region" description="Helical" evidence="6">
    <location>
        <begin position="799"/>
        <end position="819"/>
    </location>
</feature>
<feature type="transmembrane region" description="Helical" evidence="6">
    <location>
        <begin position="359"/>
        <end position="381"/>
    </location>
</feature>
<evidence type="ECO:0000256" key="3">
    <source>
        <dbReference type="ARBA" id="ARBA00022692"/>
    </source>
</evidence>
<keyword evidence="5 6" id="KW-0472">Membrane</keyword>
<evidence type="ECO:0000259" key="8">
    <source>
        <dbReference type="Pfam" id="PF12704"/>
    </source>
</evidence>
<dbReference type="InterPro" id="IPR025857">
    <property type="entry name" value="MacB_PCD"/>
</dbReference>
<evidence type="ECO:0000256" key="5">
    <source>
        <dbReference type="ARBA" id="ARBA00023136"/>
    </source>
</evidence>
<comment type="caution">
    <text evidence="9">The sequence shown here is derived from an EMBL/GenBank/DDBJ whole genome shotgun (WGS) entry which is preliminary data.</text>
</comment>
<dbReference type="Proteomes" id="UP000326344">
    <property type="component" value="Unassembled WGS sequence"/>
</dbReference>
<dbReference type="EMBL" id="VTWS01000005">
    <property type="protein sequence ID" value="KAA9349956.1"/>
    <property type="molecule type" value="Genomic_DNA"/>
</dbReference>
<dbReference type="GO" id="GO:0022857">
    <property type="term" value="F:transmembrane transporter activity"/>
    <property type="evidence" value="ECO:0007669"/>
    <property type="project" value="TreeGrafter"/>
</dbReference>
<dbReference type="RefSeq" id="WP_150879646.1">
    <property type="nucleotide sequence ID" value="NZ_VTWS01000005.1"/>
</dbReference>
<feature type="domain" description="MacB-like periplasmic core" evidence="8">
    <location>
        <begin position="96"/>
        <end position="321"/>
    </location>
</feature>
<feature type="transmembrane region" description="Helical" evidence="6">
    <location>
        <begin position="452"/>
        <end position="475"/>
    </location>
</feature>
<feature type="domain" description="ABC3 transporter permease C-terminal" evidence="7">
    <location>
        <begin position="748"/>
        <end position="860"/>
    </location>
</feature>
<comment type="subcellular location">
    <subcellularLocation>
        <location evidence="1">Cell membrane</location>
        <topology evidence="1">Multi-pass membrane protein</topology>
    </subcellularLocation>
</comment>
<dbReference type="GO" id="GO:0005886">
    <property type="term" value="C:plasma membrane"/>
    <property type="evidence" value="ECO:0007669"/>
    <property type="project" value="UniProtKB-SubCell"/>
</dbReference>
<accession>A0A5N1JFP1</accession>
<name>A0A5N1JFP1_9BACT</name>
<dbReference type="Pfam" id="PF12704">
    <property type="entry name" value="MacB_PCD"/>
    <property type="match status" value="1"/>
</dbReference>
<evidence type="ECO:0000256" key="1">
    <source>
        <dbReference type="ARBA" id="ARBA00004651"/>
    </source>
</evidence>
<dbReference type="PANTHER" id="PTHR30572:SF18">
    <property type="entry name" value="ABC-TYPE MACROLIDE FAMILY EXPORT SYSTEM PERMEASE COMPONENT 2"/>
    <property type="match status" value="1"/>
</dbReference>